<evidence type="ECO:0000313" key="2">
    <source>
        <dbReference type="EMBL" id="KAK4259547.1"/>
    </source>
</evidence>
<keyword evidence="3" id="KW-1185">Reference proteome</keyword>
<dbReference type="PANTHER" id="PTHR31374:SF199">
    <property type="entry name" value="SMALL AUXIN-UP RNA-RELATED"/>
    <property type="match status" value="1"/>
</dbReference>
<gene>
    <name evidence="2" type="ORF">QN277_005869</name>
</gene>
<name>A0AAE1IZ14_9FABA</name>
<accession>A0AAE1IZ14</accession>
<sequence>MMRKFHKLWGDRGVLRQHHAGEELYGGYTSLLNHHVMIKPEKQSKKNMKQSRVAPHGCLGVYVGQERQKFVIKIEHVNHPRFRALLEDSEDDYGNSVHNNGPIYLPCNVDVFYEALAEITIADFDSPVSDKISSSYRSAKHSCARRISRFRELLTLI</sequence>
<evidence type="ECO:0000313" key="3">
    <source>
        <dbReference type="Proteomes" id="UP001293593"/>
    </source>
</evidence>
<dbReference type="GO" id="GO:0009733">
    <property type="term" value="P:response to auxin"/>
    <property type="evidence" value="ECO:0007669"/>
    <property type="project" value="InterPro"/>
</dbReference>
<evidence type="ECO:0008006" key="4">
    <source>
        <dbReference type="Google" id="ProtNLM"/>
    </source>
</evidence>
<dbReference type="AlphaFoldDB" id="A0AAE1IZ14"/>
<dbReference type="PANTHER" id="PTHR31374">
    <property type="entry name" value="AUXIN-INDUCED PROTEIN-LIKE-RELATED"/>
    <property type="match status" value="1"/>
</dbReference>
<reference evidence="2" key="1">
    <citation type="submission" date="2023-10" db="EMBL/GenBank/DDBJ databases">
        <title>Chromosome-level genome of the transformable northern wattle, Acacia crassicarpa.</title>
        <authorList>
            <person name="Massaro I."/>
            <person name="Sinha N.R."/>
            <person name="Poethig S."/>
            <person name="Leichty A.R."/>
        </authorList>
    </citation>
    <scope>NUCLEOTIDE SEQUENCE</scope>
    <source>
        <strain evidence="2">Acra3RX</strain>
        <tissue evidence="2">Leaf</tissue>
    </source>
</reference>
<protein>
    <recommendedName>
        <fullName evidence="4">Small auxin up regulated protein</fullName>
    </recommendedName>
</protein>
<proteinExistence type="inferred from homology"/>
<evidence type="ECO:0000256" key="1">
    <source>
        <dbReference type="ARBA" id="ARBA00006974"/>
    </source>
</evidence>
<comment type="caution">
    <text evidence="2">The sequence shown here is derived from an EMBL/GenBank/DDBJ whole genome shotgun (WGS) entry which is preliminary data.</text>
</comment>
<dbReference type="InterPro" id="IPR003676">
    <property type="entry name" value="SAUR_fam"/>
</dbReference>
<dbReference type="EMBL" id="JAWXYG010000011">
    <property type="protein sequence ID" value="KAK4259547.1"/>
    <property type="molecule type" value="Genomic_DNA"/>
</dbReference>
<comment type="similarity">
    <text evidence="1">Belongs to the ARG7 family.</text>
</comment>
<dbReference type="Pfam" id="PF02519">
    <property type="entry name" value="Auxin_inducible"/>
    <property type="match status" value="1"/>
</dbReference>
<dbReference type="Proteomes" id="UP001293593">
    <property type="component" value="Unassembled WGS sequence"/>
</dbReference>
<organism evidence="2 3">
    <name type="scientific">Acacia crassicarpa</name>
    <name type="common">northern wattle</name>
    <dbReference type="NCBI Taxonomy" id="499986"/>
    <lineage>
        <taxon>Eukaryota</taxon>
        <taxon>Viridiplantae</taxon>
        <taxon>Streptophyta</taxon>
        <taxon>Embryophyta</taxon>
        <taxon>Tracheophyta</taxon>
        <taxon>Spermatophyta</taxon>
        <taxon>Magnoliopsida</taxon>
        <taxon>eudicotyledons</taxon>
        <taxon>Gunneridae</taxon>
        <taxon>Pentapetalae</taxon>
        <taxon>rosids</taxon>
        <taxon>fabids</taxon>
        <taxon>Fabales</taxon>
        <taxon>Fabaceae</taxon>
        <taxon>Caesalpinioideae</taxon>
        <taxon>mimosoid clade</taxon>
        <taxon>Acacieae</taxon>
        <taxon>Acacia</taxon>
    </lineage>
</organism>